<proteinExistence type="predicted"/>
<dbReference type="InterPro" id="IPR050553">
    <property type="entry name" value="Thioredoxin_ResA/DsbE_sf"/>
</dbReference>
<dbReference type="GO" id="GO:0030313">
    <property type="term" value="C:cell envelope"/>
    <property type="evidence" value="ECO:0007669"/>
    <property type="project" value="UniProtKB-SubCell"/>
</dbReference>
<keyword evidence="4" id="KW-1015">Disulfide bond</keyword>
<keyword evidence="2" id="KW-0201">Cytochrome c-type biogenesis</keyword>
<gene>
    <name evidence="8" type="ORF">D1970_14975</name>
</gene>
<evidence type="ECO:0000313" key="9">
    <source>
        <dbReference type="Proteomes" id="UP000265816"/>
    </source>
</evidence>
<feature type="transmembrane region" description="Helical" evidence="6">
    <location>
        <begin position="15"/>
        <end position="33"/>
    </location>
</feature>
<dbReference type="PANTHER" id="PTHR42852:SF6">
    <property type="entry name" value="THIOL:DISULFIDE INTERCHANGE PROTEIN DSBE"/>
    <property type="match status" value="1"/>
</dbReference>
<dbReference type="InterPro" id="IPR017937">
    <property type="entry name" value="Thioredoxin_CS"/>
</dbReference>
<dbReference type="InterPro" id="IPR036249">
    <property type="entry name" value="Thioredoxin-like_sf"/>
</dbReference>
<dbReference type="GO" id="GO:0017004">
    <property type="term" value="P:cytochrome complex assembly"/>
    <property type="evidence" value="ECO:0007669"/>
    <property type="project" value="UniProtKB-KW"/>
</dbReference>
<comment type="subcellular location">
    <subcellularLocation>
        <location evidence="1">Cell envelope</location>
    </subcellularLocation>
</comment>
<dbReference type="Gene3D" id="3.40.30.10">
    <property type="entry name" value="Glutaredoxin"/>
    <property type="match status" value="1"/>
</dbReference>
<evidence type="ECO:0000256" key="5">
    <source>
        <dbReference type="ARBA" id="ARBA00023284"/>
    </source>
</evidence>
<evidence type="ECO:0000256" key="3">
    <source>
        <dbReference type="ARBA" id="ARBA00022968"/>
    </source>
</evidence>
<keyword evidence="6" id="KW-1133">Transmembrane helix</keyword>
<name>A0A398B1S7_9BACI</name>
<dbReference type="InterPro" id="IPR000866">
    <property type="entry name" value="AhpC/TSA"/>
</dbReference>
<dbReference type="CDD" id="cd02966">
    <property type="entry name" value="TlpA_like_family"/>
    <property type="match status" value="1"/>
</dbReference>
<evidence type="ECO:0000256" key="6">
    <source>
        <dbReference type="SAM" id="Phobius"/>
    </source>
</evidence>
<evidence type="ECO:0000313" key="8">
    <source>
        <dbReference type="EMBL" id="RID83899.1"/>
    </source>
</evidence>
<dbReference type="AlphaFoldDB" id="A0A398B1S7"/>
<keyword evidence="3" id="KW-0735">Signal-anchor</keyword>
<keyword evidence="6" id="KW-0472">Membrane</keyword>
<dbReference type="GO" id="GO:0016491">
    <property type="term" value="F:oxidoreductase activity"/>
    <property type="evidence" value="ECO:0007669"/>
    <property type="project" value="InterPro"/>
</dbReference>
<dbReference type="PANTHER" id="PTHR42852">
    <property type="entry name" value="THIOL:DISULFIDE INTERCHANGE PROTEIN DSBE"/>
    <property type="match status" value="1"/>
</dbReference>
<comment type="caution">
    <text evidence="8">The sequence shown here is derived from an EMBL/GenBank/DDBJ whole genome shotgun (WGS) entry which is preliminary data.</text>
</comment>
<evidence type="ECO:0000259" key="7">
    <source>
        <dbReference type="PROSITE" id="PS51352"/>
    </source>
</evidence>
<feature type="domain" description="Thioredoxin" evidence="7">
    <location>
        <begin position="42"/>
        <end position="178"/>
    </location>
</feature>
<keyword evidence="9" id="KW-1185">Reference proteome</keyword>
<dbReference type="EMBL" id="QWVT01000024">
    <property type="protein sequence ID" value="RID83899.1"/>
    <property type="molecule type" value="Genomic_DNA"/>
</dbReference>
<reference evidence="8 9" key="1">
    <citation type="submission" date="2018-08" db="EMBL/GenBank/DDBJ databases">
        <title>Bacillus jemisoniae sp. nov., Bacillus chryseoplanitiae sp. nov., Bacillus resnikiae sp. nov., and Bacillus frankliniae sp. nov., isolated from Viking spacecraft and associated surfaces.</title>
        <authorList>
            <person name="Seuylemezian A."/>
            <person name="Vaishampayan P."/>
        </authorList>
    </citation>
    <scope>NUCLEOTIDE SEQUENCE [LARGE SCALE GENOMIC DNA]</scope>
    <source>
        <strain evidence="8 9">JJ-247</strain>
    </source>
</reference>
<keyword evidence="6" id="KW-0812">Transmembrane</keyword>
<protein>
    <submittedName>
        <fullName evidence="8">TlpA family protein disulfide reductase</fullName>
    </submittedName>
</protein>
<sequence>MQRWGREEYLMDKRAIRMLVLLMAIGAFLYFALSMNKGETSTGVGEKMVDFNLEDINGKNVRLSDFKGKIVVLNFFATWCGPCVDEAPELEAFEQEYGKDTKLLIIDLGETRDRVKKFVKEHNTTSAYLFDYNMEVKEQYRVTGQPETFVIDQKGIVREHYSGPLTKEDLYSMVKKYE</sequence>
<dbReference type="InterPro" id="IPR013766">
    <property type="entry name" value="Thioredoxin_domain"/>
</dbReference>
<dbReference type="PROSITE" id="PS00194">
    <property type="entry name" value="THIOREDOXIN_1"/>
    <property type="match status" value="1"/>
</dbReference>
<dbReference type="PROSITE" id="PS51352">
    <property type="entry name" value="THIOREDOXIN_2"/>
    <property type="match status" value="1"/>
</dbReference>
<evidence type="ECO:0000256" key="1">
    <source>
        <dbReference type="ARBA" id="ARBA00004196"/>
    </source>
</evidence>
<accession>A0A398B1S7</accession>
<dbReference type="GO" id="GO:0016209">
    <property type="term" value="F:antioxidant activity"/>
    <property type="evidence" value="ECO:0007669"/>
    <property type="project" value="InterPro"/>
</dbReference>
<dbReference type="SUPFAM" id="SSF52833">
    <property type="entry name" value="Thioredoxin-like"/>
    <property type="match status" value="1"/>
</dbReference>
<dbReference type="OrthoDB" id="25753at2"/>
<keyword evidence="5" id="KW-0676">Redox-active center</keyword>
<evidence type="ECO:0000256" key="2">
    <source>
        <dbReference type="ARBA" id="ARBA00022748"/>
    </source>
</evidence>
<organism evidence="8 9">
    <name type="scientific">Mesobacillus zeae</name>
    <dbReference type="NCBI Taxonomy" id="1917180"/>
    <lineage>
        <taxon>Bacteria</taxon>
        <taxon>Bacillati</taxon>
        <taxon>Bacillota</taxon>
        <taxon>Bacilli</taxon>
        <taxon>Bacillales</taxon>
        <taxon>Bacillaceae</taxon>
        <taxon>Mesobacillus</taxon>
    </lineage>
</organism>
<dbReference type="Pfam" id="PF00578">
    <property type="entry name" value="AhpC-TSA"/>
    <property type="match status" value="1"/>
</dbReference>
<dbReference type="Proteomes" id="UP000265816">
    <property type="component" value="Unassembled WGS sequence"/>
</dbReference>
<evidence type="ECO:0000256" key="4">
    <source>
        <dbReference type="ARBA" id="ARBA00023157"/>
    </source>
</evidence>